<dbReference type="EMBL" id="GL732573">
    <property type="protein sequence ID" value="EFX75706.1"/>
    <property type="molecule type" value="Genomic_DNA"/>
</dbReference>
<sequence>MTEQVIKSVFSLLPFLWDKNEVESPEKEKNLMDFGDLQEVSNPFPHPTYYHPRLQSPAPSPSHQAFHYPSPPSVIPSIPDLFPNMMDRLEQLEKRIEACEMATLEFLSISWKLNL</sequence>
<accession>E9GXR4</accession>
<protein>
    <submittedName>
        <fullName evidence="1">Uncharacterized protein</fullName>
    </submittedName>
</protein>
<dbReference type="AlphaFoldDB" id="E9GXR4"/>
<reference evidence="1 2" key="1">
    <citation type="journal article" date="2011" name="Science">
        <title>The ecoresponsive genome of Daphnia pulex.</title>
        <authorList>
            <person name="Colbourne J.K."/>
            <person name="Pfrender M.E."/>
            <person name="Gilbert D."/>
            <person name="Thomas W.K."/>
            <person name="Tucker A."/>
            <person name="Oakley T.H."/>
            <person name="Tokishita S."/>
            <person name="Aerts A."/>
            <person name="Arnold G.J."/>
            <person name="Basu M.K."/>
            <person name="Bauer D.J."/>
            <person name="Caceres C.E."/>
            <person name="Carmel L."/>
            <person name="Casola C."/>
            <person name="Choi J.H."/>
            <person name="Detter J.C."/>
            <person name="Dong Q."/>
            <person name="Dusheyko S."/>
            <person name="Eads B.D."/>
            <person name="Frohlich T."/>
            <person name="Geiler-Samerotte K.A."/>
            <person name="Gerlach D."/>
            <person name="Hatcher P."/>
            <person name="Jogdeo S."/>
            <person name="Krijgsveld J."/>
            <person name="Kriventseva E.V."/>
            <person name="Kultz D."/>
            <person name="Laforsch C."/>
            <person name="Lindquist E."/>
            <person name="Lopez J."/>
            <person name="Manak J.R."/>
            <person name="Muller J."/>
            <person name="Pangilinan J."/>
            <person name="Patwardhan R.P."/>
            <person name="Pitluck S."/>
            <person name="Pritham E.J."/>
            <person name="Rechtsteiner A."/>
            <person name="Rho M."/>
            <person name="Rogozin I.B."/>
            <person name="Sakarya O."/>
            <person name="Salamov A."/>
            <person name="Schaack S."/>
            <person name="Shapiro H."/>
            <person name="Shiga Y."/>
            <person name="Skalitzky C."/>
            <person name="Smith Z."/>
            <person name="Souvorov A."/>
            <person name="Sung W."/>
            <person name="Tang Z."/>
            <person name="Tsuchiya D."/>
            <person name="Tu H."/>
            <person name="Vos H."/>
            <person name="Wang M."/>
            <person name="Wolf Y.I."/>
            <person name="Yamagata H."/>
            <person name="Yamada T."/>
            <person name="Ye Y."/>
            <person name="Shaw J.R."/>
            <person name="Andrews J."/>
            <person name="Crease T.J."/>
            <person name="Tang H."/>
            <person name="Lucas S.M."/>
            <person name="Robertson H.M."/>
            <person name="Bork P."/>
            <person name="Koonin E.V."/>
            <person name="Zdobnov E.M."/>
            <person name="Grigoriev I.V."/>
            <person name="Lynch M."/>
            <person name="Boore J.L."/>
        </authorList>
    </citation>
    <scope>NUCLEOTIDE SEQUENCE [LARGE SCALE GENOMIC DNA]</scope>
</reference>
<dbReference type="HOGENOM" id="CLU_2111326_0_0_1"/>
<dbReference type="Proteomes" id="UP000000305">
    <property type="component" value="Unassembled WGS sequence"/>
</dbReference>
<organism evidence="1 2">
    <name type="scientific">Daphnia pulex</name>
    <name type="common">Water flea</name>
    <dbReference type="NCBI Taxonomy" id="6669"/>
    <lineage>
        <taxon>Eukaryota</taxon>
        <taxon>Metazoa</taxon>
        <taxon>Ecdysozoa</taxon>
        <taxon>Arthropoda</taxon>
        <taxon>Crustacea</taxon>
        <taxon>Branchiopoda</taxon>
        <taxon>Diplostraca</taxon>
        <taxon>Cladocera</taxon>
        <taxon>Anomopoda</taxon>
        <taxon>Daphniidae</taxon>
        <taxon>Daphnia</taxon>
    </lineage>
</organism>
<dbReference type="InParanoid" id="E9GXR4"/>
<name>E9GXR4_DAPPU</name>
<dbReference type="KEGG" id="dpx:DAPPUDRAFT_107624"/>
<evidence type="ECO:0000313" key="1">
    <source>
        <dbReference type="EMBL" id="EFX75706.1"/>
    </source>
</evidence>
<gene>
    <name evidence="1" type="ORF">DAPPUDRAFT_107624</name>
</gene>
<keyword evidence="2" id="KW-1185">Reference proteome</keyword>
<evidence type="ECO:0000313" key="2">
    <source>
        <dbReference type="Proteomes" id="UP000000305"/>
    </source>
</evidence>
<proteinExistence type="predicted"/>